<dbReference type="OrthoDB" id="6430802at2759"/>
<organism evidence="1 2">
    <name type="scientific">Nephila pilipes</name>
    <name type="common">Giant wood spider</name>
    <name type="synonym">Nephila maculata</name>
    <dbReference type="NCBI Taxonomy" id="299642"/>
    <lineage>
        <taxon>Eukaryota</taxon>
        <taxon>Metazoa</taxon>
        <taxon>Ecdysozoa</taxon>
        <taxon>Arthropoda</taxon>
        <taxon>Chelicerata</taxon>
        <taxon>Arachnida</taxon>
        <taxon>Araneae</taxon>
        <taxon>Araneomorphae</taxon>
        <taxon>Entelegynae</taxon>
        <taxon>Araneoidea</taxon>
        <taxon>Nephilidae</taxon>
        <taxon>Nephila</taxon>
    </lineage>
</organism>
<protein>
    <submittedName>
        <fullName evidence="1">BACK domain-containing protein</fullName>
    </submittedName>
</protein>
<dbReference type="AlphaFoldDB" id="A0A8X6URB0"/>
<dbReference type="EMBL" id="BMAW01035980">
    <property type="protein sequence ID" value="GFU42048.1"/>
    <property type="molecule type" value="Genomic_DNA"/>
</dbReference>
<name>A0A8X6URB0_NEPPI</name>
<proteinExistence type="predicted"/>
<comment type="caution">
    <text evidence="1">The sequence shown here is derived from an EMBL/GenBank/DDBJ whole genome shotgun (WGS) entry which is preliminary data.</text>
</comment>
<evidence type="ECO:0000313" key="2">
    <source>
        <dbReference type="Proteomes" id="UP000887013"/>
    </source>
</evidence>
<keyword evidence="2" id="KW-1185">Reference proteome</keyword>
<sequence>MLVQFNLTSLSWTKGATNGSEIWHEMIAYLPYPIRLDPFSTYMLDIKNRQSKEMALAKWPKTRLESEIITSDLGTIVFRVYGACFGITQLFVLPAPPYRSICNTDYD</sequence>
<gene>
    <name evidence="1" type="primary">AVEN_117510_1</name>
    <name evidence="1" type="ORF">NPIL_128101</name>
</gene>
<dbReference type="Proteomes" id="UP000887013">
    <property type="component" value="Unassembled WGS sequence"/>
</dbReference>
<accession>A0A8X6URB0</accession>
<reference evidence="1" key="1">
    <citation type="submission" date="2020-08" db="EMBL/GenBank/DDBJ databases">
        <title>Multicomponent nature underlies the extraordinary mechanical properties of spider dragline silk.</title>
        <authorList>
            <person name="Kono N."/>
            <person name="Nakamura H."/>
            <person name="Mori M."/>
            <person name="Yoshida Y."/>
            <person name="Ohtoshi R."/>
            <person name="Malay A.D."/>
            <person name="Moran D.A.P."/>
            <person name="Tomita M."/>
            <person name="Numata K."/>
            <person name="Arakawa K."/>
        </authorList>
    </citation>
    <scope>NUCLEOTIDE SEQUENCE</scope>
</reference>
<evidence type="ECO:0000313" key="1">
    <source>
        <dbReference type="EMBL" id="GFU42048.1"/>
    </source>
</evidence>